<feature type="domain" description="Tyr recombinase" evidence="5">
    <location>
        <begin position="202"/>
        <end position="399"/>
    </location>
</feature>
<dbReference type="GO" id="GO:0003677">
    <property type="term" value="F:DNA binding"/>
    <property type="evidence" value="ECO:0007669"/>
    <property type="project" value="UniProtKB-KW"/>
</dbReference>
<protein>
    <submittedName>
        <fullName evidence="6">Uncharacterized protein DUF4102</fullName>
    </submittedName>
</protein>
<dbReference type="Pfam" id="PF13356">
    <property type="entry name" value="Arm-DNA-bind_3"/>
    <property type="match status" value="1"/>
</dbReference>
<dbReference type="InterPro" id="IPR025166">
    <property type="entry name" value="Integrase_DNA_bind_dom"/>
</dbReference>
<dbReference type="InterPro" id="IPR011010">
    <property type="entry name" value="DNA_brk_join_enz"/>
</dbReference>
<dbReference type="PANTHER" id="PTHR30629:SF2">
    <property type="entry name" value="PROPHAGE INTEGRASE INTS-RELATED"/>
    <property type="match status" value="1"/>
</dbReference>
<keyword evidence="2" id="KW-0229">DNA integration</keyword>
<evidence type="ECO:0000313" key="6">
    <source>
        <dbReference type="EMBL" id="PTW45056.1"/>
    </source>
</evidence>
<sequence>MLTDAKCRNARKAEKPQKLADAHGLYLFVTTTGFRSWRMKYRFGNKEKRLTFGGYPDVSLEDAREMRNAARLLLRAGIDPAIERKQREATVTAESLRLFEPIARAWHTAQTPTWSPRYAAKALASMEKDIFPALGKVPIGSITVPMVLKALRAVEERAAIETAHRLRQHMSEIFLYAIGAGLTETDPAHVVKPALLPMVKGRRPAVRLASEATAVLAKVEAMDAFPATKLASRLLALTAARPGVIRMAAPQEFEGLDSTSPIWRVPAEKMKLTVERKNDADFEFVIPLSSQAVQIVRVALQRFGNGPLLFPSVSSPKNPLSDNTLSKLYRDAGQRGRHVPHGWRATFSTVMNELAAAEDRTGDRAVIDLMLAHLPAGMSASEAAYNRAMYMPRRRVIAQAWADLLVVDLQPAQLLAERAAP</sequence>
<dbReference type="Gene3D" id="1.10.150.130">
    <property type="match status" value="1"/>
</dbReference>
<reference evidence="6 7" key="1">
    <citation type="submission" date="2018-04" db="EMBL/GenBank/DDBJ databases">
        <title>Genomic Encyclopedia of Type Strains, Phase III (KMG-III): the genomes of soil and plant-associated and newly described type strains.</title>
        <authorList>
            <person name="Whitman W."/>
        </authorList>
    </citation>
    <scope>NUCLEOTIDE SEQUENCE [LARGE SCALE GENOMIC DNA]</scope>
    <source>
        <strain evidence="6 7">MA-olki</strain>
    </source>
</reference>
<dbReference type="GeneID" id="91007058"/>
<dbReference type="InterPro" id="IPR053876">
    <property type="entry name" value="Phage_int_M"/>
</dbReference>
<dbReference type="PROSITE" id="PS51898">
    <property type="entry name" value="TYR_RECOMBINASE"/>
    <property type="match status" value="1"/>
</dbReference>
<keyword evidence="4" id="KW-0233">DNA recombination</keyword>
<dbReference type="InterPro" id="IPR038488">
    <property type="entry name" value="Integrase_DNA-bd_sf"/>
</dbReference>
<evidence type="ECO:0000256" key="1">
    <source>
        <dbReference type="ARBA" id="ARBA00008857"/>
    </source>
</evidence>
<proteinExistence type="inferred from homology"/>
<dbReference type="GO" id="GO:0015074">
    <property type="term" value="P:DNA integration"/>
    <property type="evidence" value="ECO:0007669"/>
    <property type="project" value="UniProtKB-KW"/>
</dbReference>
<dbReference type="EMBL" id="QAYE01000008">
    <property type="protein sequence ID" value="PTW45056.1"/>
    <property type="molecule type" value="Genomic_DNA"/>
</dbReference>
<gene>
    <name evidence="6" type="ORF">C8J25_108148</name>
</gene>
<accession>A0A2T5U0M8</accession>
<name>A0A2T5U0M8_9SPHN</name>
<dbReference type="InterPro" id="IPR010998">
    <property type="entry name" value="Integrase_recombinase_N"/>
</dbReference>
<organism evidence="6 7">
    <name type="scientific">Sphingomonas faeni</name>
    <dbReference type="NCBI Taxonomy" id="185950"/>
    <lineage>
        <taxon>Bacteria</taxon>
        <taxon>Pseudomonadati</taxon>
        <taxon>Pseudomonadota</taxon>
        <taxon>Alphaproteobacteria</taxon>
        <taxon>Sphingomonadales</taxon>
        <taxon>Sphingomonadaceae</taxon>
        <taxon>Sphingomonas</taxon>
    </lineage>
</organism>
<keyword evidence="3" id="KW-0238">DNA-binding</keyword>
<dbReference type="GO" id="GO:0006310">
    <property type="term" value="P:DNA recombination"/>
    <property type="evidence" value="ECO:0007669"/>
    <property type="project" value="UniProtKB-KW"/>
</dbReference>
<dbReference type="CDD" id="cd00801">
    <property type="entry name" value="INT_P4_C"/>
    <property type="match status" value="1"/>
</dbReference>
<comment type="similarity">
    <text evidence="1">Belongs to the 'phage' integrase family.</text>
</comment>
<dbReference type="OrthoDB" id="7388552at2"/>
<dbReference type="InterPro" id="IPR013762">
    <property type="entry name" value="Integrase-like_cat_sf"/>
</dbReference>
<dbReference type="InterPro" id="IPR050808">
    <property type="entry name" value="Phage_Integrase"/>
</dbReference>
<evidence type="ECO:0000256" key="2">
    <source>
        <dbReference type="ARBA" id="ARBA00022908"/>
    </source>
</evidence>
<dbReference type="Gene3D" id="3.30.160.390">
    <property type="entry name" value="Integrase, DNA-binding domain"/>
    <property type="match status" value="1"/>
</dbReference>
<dbReference type="Pfam" id="PF22022">
    <property type="entry name" value="Phage_int_M"/>
    <property type="match status" value="1"/>
</dbReference>
<dbReference type="AlphaFoldDB" id="A0A2T5U0M8"/>
<dbReference type="InterPro" id="IPR002104">
    <property type="entry name" value="Integrase_catalytic"/>
</dbReference>
<evidence type="ECO:0000259" key="5">
    <source>
        <dbReference type="PROSITE" id="PS51898"/>
    </source>
</evidence>
<dbReference type="RefSeq" id="WP_107955236.1">
    <property type="nucleotide sequence ID" value="NZ_QAYE01000008.1"/>
</dbReference>
<dbReference type="Gene3D" id="1.10.443.10">
    <property type="entry name" value="Intergrase catalytic core"/>
    <property type="match status" value="1"/>
</dbReference>
<comment type="caution">
    <text evidence="6">The sequence shown here is derived from an EMBL/GenBank/DDBJ whole genome shotgun (WGS) entry which is preliminary data.</text>
</comment>
<dbReference type="Proteomes" id="UP000244013">
    <property type="component" value="Unassembled WGS sequence"/>
</dbReference>
<evidence type="ECO:0000256" key="3">
    <source>
        <dbReference type="ARBA" id="ARBA00023125"/>
    </source>
</evidence>
<evidence type="ECO:0000256" key="4">
    <source>
        <dbReference type="ARBA" id="ARBA00023172"/>
    </source>
</evidence>
<dbReference type="SUPFAM" id="SSF56349">
    <property type="entry name" value="DNA breaking-rejoining enzymes"/>
    <property type="match status" value="1"/>
</dbReference>
<evidence type="ECO:0000313" key="7">
    <source>
        <dbReference type="Proteomes" id="UP000244013"/>
    </source>
</evidence>
<dbReference type="PANTHER" id="PTHR30629">
    <property type="entry name" value="PROPHAGE INTEGRASE"/>
    <property type="match status" value="1"/>
</dbReference>